<evidence type="ECO:0000256" key="2">
    <source>
        <dbReference type="ARBA" id="ARBA00004687"/>
    </source>
</evidence>
<reference evidence="11" key="3">
    <citation type="submission" date="2025-09" db="UniProtKB">
        <authorList>
            <consortium name="Ensembl"/>
        </authorList>
    </citation>
    <scope>IDENTIFICATION</scope>
</reference>
<feature type="chain" id="PRO_5025707332" description="Phosphatidylinositol-glycan biosynthesis class X protein" evidence="10">
    <location>
        <begin position="18"/>
        <end position="246"/>
    </location>
</feature>
<dbReference type="AlphaFoldDB" id="A0A673C868"/>
<keyword evidence="5 10" id="KW-0812">Transmembrane</keyword>
<dbReference type="PANTHER" id="PTHR28650">
    <property type="entry name" value="PHOSPHATIDYLINOSITOL-GLYCAN BIOSYNTHESIS CLASS X PROTEIN"/>
    <property type="match status" value="1"/>
</dbReference>
<name>A0A673C868_9TELE</name>
<keyword evidence="7 10" id="KW-1133">Transmembrane helix</keyword>
<dbReference type="GO" id="GO:0006506">
    <property type="term" value="P:GPI anchor biosynthetic process"/>
    <property type="evidence" value="ECO:0007669"/>
    <property type="project" value="UniProtKB-UniPathway"/>
</dbReference>
<protein>
    <recommendedName>
        <fullName evidence="10">Phosphatidylinositol-glycan biosynthesis class X protein</fullName>
    </recommendedName>
</protein>
<dbReference type="InParanoid" id="A0A673C868"/>
<dbReference type="OrthoDB" id="5546453at2759"/>
<evidence type="ECO:0000313" key="12">
    <source>
        <dbReference type="Proteomes" id="UP000472271"/>
    </source>
</evidence>
<comment type="pathway">
    <text evidence="2 10">Glycolipid biosynthesis; glycosylphosphatidylinositol-anchor biosynthesis.</text>
</comment>
<evidence type="ECO:0000256" key="7">
    <source>
        <dbReference type="ARBA" id="ARBA00022989"/>
    </source>
</evidence>
<dbReference type="InterPro" id="IPR013233">
    <property type="entry name" value="PIG-X/PBN1"/>
</dbReference>
<feature type="signal peptide" evidence="10">
    <location>
        <begin position="1"/>
        <end position="17"/>
    </location>
</feature>
<keyword evidence="8 10" id="KW-0472">Membrane</keyword>
<evidence type="ECO:0000256" key="9">
    <source>
        <dbReference type="ARBA" id="ARBA00023180"/>
    </source>
</evidence>
<dbReference type="Proteomes" id="UP000472271">
    <property type="component" value="Chromosome 4"/>
</dbReference>
<keyword evidence="6 10" id="KW-0256">Endoplasmic reticulum</keyword>
<dbReference type="SMART" id="SM00780">
    <property type="entry name" value="PIG-X"/>
    <property type="match status" value="1"/>
</dbReference>
<comment type="function">
    <text evidence="10">Stabilizing subunit of the glycosylphosphatidylinositol-mannosyltransferase I complex which catalyzes the transfer of the first mannose, via an alpha-1,4 bond from a dolichol-phosphate-mannose (Dol-P-Man) to the glucosaminyl acyl phosphatidylinositol (GlcN-(acyl)PI) intermediate to generate alpha-D-Man-(1-&gt;4)-alpha-D-GlcN-(1-&gt;6)-(1-radyl,2-acyl-sn-glycero-3-phospho)-2-acyl-inositol and participates in the sixth step of the glycosylphosphatidylinositol-anchor biosynthesis. Probably acts by stabilizing the mannosyltransferase PIGM.</text>
</comment>
<evidence type="ECO:0000256" key="5">
    <source>
        <dbReference type="ARBA" id="ARBA00022692"/>
    </source>
</evidence>
<feature type="transmembrane region" description="Helical" evidence="10">
    <location>
        <begin position="212"/>
        <end position="236"/>
    </location>
</feature>
<evidence type="ECO:0000256" key="8">
    <source>
        <dbReference type="ARBA" id="ARBA00023136"/>
    </source>
</evidence>
<evidence type="ECO:0000256" key="10">
    <source>
        <dbReference type="RuleBase" id="RU366056"/>
    </source>
</evidence>
<dbReference type="UniPathway" id="UPA00196"/>
<keyword evidence="12" id="KW-1185">Reference proteome</keyword>
<gene>
    <name evidence="11" type="primary">pigx</name>
</gene>
<sequence length="246" mass="27474">MYFMVLSVLVYLSTCHCLVENDNCGFLKWLDTTSVSVEIIKKGFHRDLVMTVQLQPDGLTDVKVLLIHNWPRGVYIDPYQLASLSDQHNWQILLDSTIDLEAPAHKSSGFVTYLYPIMDGPTSVWQNISIPIHGRYQKPSFSGTGFTSVGIELPQLLLRNEKCTQLNKLEPHTVVDAPCTADNSTTCAWVKIQNQKGHGRVNLQFPVGDESFAMPVCGGTLLVTLICCVALSTYAWKHQITNGHHT</sequence>
<dbReference type="PANTHER" id="PTHR28650:SF1">
    <property type="entry name" value="PHOSPHATIDYLINOSITOL-GLYCAN BIOSYNTHESIS CLASS X PROTEIN"/>
    <property type="match status" value="1"/>
</dbReference>
<dbReference type="GO" id="GO:0005789">
    <property type="term" value="C:endoplasmic reticulum membrane"/>
    <property type="evidence" value="ECO:0007669"/>
    <property type="project" value="UniProtKB-SubCell"/>
</dbReference>
<dbReference type="RefSeq" id="XP_029988976.1">
    <property type="nucleotide sequence ID" value="XM_030133116.1"/>
</dbReference>
<proteinExistence type="inferred from homology"/>
<dbReference type="InterPro" id="IPR040039">
    <property type="entry name" value="PIGX"/>
</dbReference>
<evidence type="ECO:0000256" key="6">
    <source>
        <dbReference type="ARBA" id="ARBA00022824"/>
    </source>
</evidence>
<dbReference type="Pfam" id="PF08320">
    <property type="entry name" value="PIG-X"/>
    <property type="match status" value="1"/>
</dbReference>
<keyword evidence="4 10" id="KW-0337">GPI-anchor biosynthesis</keyword>
<dbReference type="Ensembl" id="ENSSORT00005049575.1">
    <property type="protein sequence ID" value="ENSSORP00005048383.1"/>
    <property type="gene ID" value="ENSSORG00005022084.1"/>
</dbReference>
<evidence type="ECO:0000313" key="11">
    <source>
        <dbReference type="Ensembl" id="ENSSORP00005048383.1"/>
    </source>
</evidence>
<dbReference type="FunCoup" id="A0A673C868">
    <property type="interactions" value="351"/>
</dbReference>
<dbReference type="GeneID" id="115418601"/>
<accession>A0A673C868</accession>
<organism evidence="11 12">
    <name type="scientific">Sphaeramia orbicularis</name>
    <name type="common">orbiculate cardinalfish</name>
    <dbReference type="NCBI Taxonomy" id="375764"/>
    <lineage>
        <taxon>Eukaryota</taxon>
        <taxon>Metazoa</taxon>
        <taxon>Chordata</taxon>
        <taxon>Craniata</taxon>
        <taxon>Vertebrata</taxon>
        <taxon>Euteleostomi</taxon>
        <taxon>Actinopterygii</taxon>
        <taxon>Neopterygii</taxon>
        <taxon>Teleostei</taxon>
        <taxon>Neoteleostei</taxon>
        <taxon>Acanthomorphata</taxon>
        <taxon>Gobiaria</taxon>
        <taxon>Kurtiformes</taxon>
        <taxon>Apogonoidei</taxon>
        <taxon>Apogonidae</taxon>
        <taxon>Apogoninae</taxon>
        <taxon>Sphaeramia</taxon>
    </lineage>
</organism>
<comment type="subcellular location">
    <subcellularLocation>
        <location evidence="1 10">Endoplasmic reticulum membrane</location>
        <topology evidence="1 10">Single-pass membrane protein</topology>
    </subcellularLocation>
</comment>
<comment type="similarity">
    <text evidence="3 10">Belongs to the PIGX family.</text>
</comment>
<dbReference type="CTD" id="54965"/>
<evidence type="ECO:0000256" key="1">
    <source>
        <dbReference type="ARBA" id="ARBA00004389"/>
    </source>
</evidence>
<evidence type="ECO:0000256" key="3">
    <source>
        <dbReference type="ARBA" id="ARBA00010345"/>
    </source>
</evidence>
<reference evidence="11" key="2">
    <citation type="submission" date="2025-08" db="UniProtKB">
        <authorList>
            <consortium name="Ensembl"/>
        </authorList>
    </citation>
    <scope>IDENTIFICATION</scope>
</reference>
<keyword evidence="10" id="KW-0732">Signal</keyword>
<reference evidence="11" key="1">
    <citation type="submission" date="2019-06" db="EMBL/GenBank/DDBJ databases">
        <authorList>
            <consortium name="Wellcome Sanger Institute Data Sharing"/>
        </authorList>
    </citation>
    <scope>NUCLEOTIDE SEQUENCE [LARGE SCALE GENOMIC DNA]</scope>
</reference>
<keyword evidence="9" id="KW-0325">Glycoprotein</keyword>
<evidence type="ECO:0000256" key="4">
    <source>
        <dbReference type="ARBA" id="ARBA00022502"/>
    </source>
</evidence>